<evidence type="ECO:0000313" key="2">
    <source>
        <dbReference type="Proteomes" id="UP001055879"/>
    </source>
</evidence>
<sequence>MNFKSKMQAEHLEISQSPRLIELMAFYMNFSESNHMICYELCIPFSCDLDVSDPEPVLRLVLPSYANLEYNLTCVVCLHTLFHPYALSCVHFFCKPCACSAGSVLIFEGVESASPKMKCPVCGEDGVFGNAVRMTELDLLLKRRFEKQWKERLVEERAKDAN</sequence>
<reference evidence="1 2" key="2">
    <citation type="journal article" date="2022" name="Mol. Ecol. Resour.">
        <title>The genomes of chicory, endive, great burdock and yacon provide insights into Asteraceae paleo-polyploidization history and plant inulin production.</title>
        <authorList>
            <person name="Fan W."/>
            <person name="Wang S."/>
            <person name="Wang H."/>
            <person name="Wang A."/>
            <person name="Jiang F."/>
            <person name="Liu H."/>
            <person name="Zhao H."/>
            <person name="Xu D."/>
            <person name="Zhang Y."/>
        </authorList>
    </citation>
    <scope>NUCLEOTIDE SEQUENCE [LARGE SCALE GENOMIC DNA]</scope>
    <source>
        <strain evidence="2">cv. Niubang</strain>
    </source>
</reference>
<proteinExistence type="predicted"/>
<organism evidence="1 2">
    <name type="scientific">Arctium lappa</name>
    <name type="common">Greater burdock</name>
    <name type="synonym">Lappa major</name>
    <dbReference type="NCBI Taxonomy" id="4217"/>
    <lineage>
        <taxon>Eukaryota</taxon>
        <taxon>Viridiplantae</taxon>
        <taxon>Streptophyta</taxon>
        <taxon>Embryophyta</taxon>
        <taxon>Tracheophyta</taxon>
        <taxon>Spermatophyta</taxon>
        <taxon>Magnoliopsida</taxon>
        <taxon>eudicotyledons</taxon>
        <taxon>Gunneridae</taxon>
        <taxon>Pentapetalae</taxon>
        <taxon>asterids</taxon>
        <taxon>campanulids</taxon>
        <taxon>Asterales</taxon>
        <taxon>Asteraceae</taxon>
        <taxon>Carduoideae</taxon>
        <taxon>Cardueae</taxon>
        <taxon>Arctiinae</taxon>
        <taxon>Arctium</taxon>
    </lineage>
</organism>
<evidence type="ECO:0000313" key="1">
    <source>
        <dbReference type="EMBL" id="KAI3681000.1"/>
    </source>
</evidence>
<accession>A0ACB8Y7D7</accession>
<keyword evidence="2" id="KW-1185">Reference proteome</keyword>
<dbReference type="EMBL" id="CM042059">
    <property type="protein sequence ID" value="KAI3681000.1"/>
    <property type="molecule type" value="Genomic_DNA"/>
</dbReference>
<comment type="caution">
    <text evidence="1">The sequence shown here is derived from an EMBL/GenBank/DDBJ whole genome shotgun (WGS) entry which is preliminary data.</text>
</comment>
<reference evidence="2" key="1">
    <citation type="journal article" date="2022" name="Mol. Ecol. Resour.">
        <title>The genomes of chicory, endive, great burdock and yacon provide insights into Asteraceae palaeo-polyploidization history and plant inulin production.</title>
        <authorList>
            <person name="Fan W."/>
            <person name="Wang S."/>
            <person name="Wang H."/>
            <person name="Wang A."/>
            <person name="Jiang F."/>
            <person name="Liu H."/>
            <person name="Zhao H."/>
            <person name="Xu D."/>
            <person name="Zhang Y."/>
        </authorList>
    </citation>
    <scope>NUCLEOTIDE SEQUENCE [LARGE SCALE GENOMIC DNA]</scope>
    <source>
        <strain evidence="2">cv. Niubang</strain>
    </source>
</reference>
<dbReference type="Proteomes" id="UP001055879">
    <property type="component" value="Linkage Group LG13"/>
</dbReference>
<gene>
    <name evidence="1" type="ORF">L6452_35780</name>
</gene>
<protein>
    <submittedName>
        <fullName evidence="1">Uncharacterized protein</fullName>
    </submittedName>
</protein>
<name>A0ACB8Y7D7_ARCLA</name>